<dbReference type="SUPFAM" id="SSF50677">
    <property type="entry name" value="ValRS/IleRS/LeuRS editing domain"/>
    <property type="match status" value="1"/>
</dbReference>
<dbReference type="GO" id="GO:0005524">
    <property type="term" value="F:ATP binding"/>
    <property type="evidence" value="ECO:0007669"/>
    <property type="project" value="UniProtKB-UniRule"/>
</dbReference>
<dbReference type="PROSITE" id="PS00178">
    <property type="entry name" value="AA_TRNA_LIGASE_I"/>
    <property type="match status" value="1"/>
</dbReference>
<gene>
    <name evidence="10 13" type="primary">ileS</name>
    <name evidence="13" type="ORF">V3328_09895</name>
</gene>
<dbReference type="Pfam" id="PF00133">
    <property type="entry name" value="tRNA-synt_1"/>
    <property type="match status" value="1"/>
</dbReference>
<keyword evidence="4 10" id="KW-0547">Nucleotide-binding</keyword>
<dbReference type="PRINTS" id="PR00984">
    <property type="entry name" value="TRNASYNTHILE"/>
</dbReference>
<keyword evidence="3 10" id="KW-0436">Ligase</keyword>
<proteinExistence type="inferred from homology"/>
<evidence type="ECO:0000256" key="9">
    <source>
        <dbReference type="ARBA" id="ARBA00048359"/>
    </source>
</evidence>
<dbReference type="GO" id="GO:0002161">
    <property type="term" value="F:aminoacyl-tRNA deacylase activity"/>
    <property type="evidence" value="ECO:0007669"/>
    <property type="project" value="InterPro"/>
</dbReference>
<keyword evidence="6 10" id="KW-0648">Protein biosynthesis</keyword>
<feature type="domain" description="Methionyl/Valyl/Leucyl/Isoleucyl-tRNA synthetase anticodon-binding" evidence="12">
    <location>
        <begin position="728"/>
        <end position="879"/>
    </location>
</feature>
<comment type="subcellular location">
    <subcellularLocation>
        <location evidence="10">Cytoplasm</location>
    </subcellularLocation>
</comment>
<dbReference type="InterPro" id="IPR001412">
    <property type="entry name" value="aa-tRNA-synth_I_CS"/>
</dbReference>
<dbReference type="GO" id="GO:0004822">
    <property type="term" value="F:isoleucine-tRNA ligase activity"/>
    <property type="evidence" value="ECO:0007669"/>
    <property type="project" value="UniProtKB-UniRule"/>
</dbReference>
<dbReference type="InterPro" id="IPR009080">
    <property type="entry name" value="tRNAsynth_Ia_anticodon-bd"/>
</dbReference>
<evidence type="ECO:0000256" key="8">
    <source>
        <dbReference type="ARBA" id="ARBA00025217"/>
    </source>
</evidence>
<feature type="binding site" evidence="10">
    <location>
        <position position="606"/>
    </location>
    <ligand>
        <name>L-isoleucyl-5'-AMP</name>
        <dbReference type="ChEBI" id="CHEBI:178002"/>
    </ligand>
</feature>
<dbReference type="GO" id="GO:0005829">
    <property type="term" value="C:cytosol"/>
    <property type="evidence" value="ECO:0007669"/>
    <property type="project" value="TreeGrafter"/>
</dbReference>
<dbReference type="InterPro" id="IPR009008">
    <property type="entry name" value="Val/Leu/Ile-tRNA-synth_edit"/>
</dbReference>
<dbReference type="Gene3D" id="1.10.730.20">
    <property type="match status" value="1"/>
</dbReference>
<dbReference type="PANTHER" id="PTHR42765">
    <property type="entry name" value="SOLEUCYL-TRNA SYNTHETASE"/>
    <property type="match status" value="1"/>
</dbReference>
<comment type="catalytic activity">
    <reaction evidence="9 10">
        <text>tRNA(Ile) + L-isoleucine + ATP = L-isoleucyl-tRNA(Ile) + AMP + diphosphate</text>
        <dbReference type="Rhea" id="RHEA:11060"/>
        <dbReference type="Rhea" id="RHEA-COMP:9666"/>
        <dbReference type="Rhea" id="RHEA-COMP:9695"/>
        <dbReference type="ChEBI" id="CHEBI:30616"/>
        <dbReference type="ChEBI" id="CHEBI:33019"/>
        <dbReference type="ChEBI" id="CHEBI:58045"/>
        <dbReference type="ChEBI" id="CHEBI:78442"/>
        <dbReference type="ChEBI" id="CHEBI:78528"/>
        <dbReference type="ChEBI" id="CHEBI:456215"/>
        <dbReference type="EC" id="6.1.1.5"/>
    </reaction>
</comment>
<feature type="short sequence motif" description="'HIGH' region" evidence="10">
    <location>
        <begin position="67"/>
        <end position="77"/>
    </location>
</feature>
<evidence type="ECO:0000259" key="12">
    <source>
        <dbReference type="Pfam" id="PF08264"/>
    </source>
</evidence>
<comment type="caution">
    <text evidence="13">The sequence shown here is derived from an EMBL/GenBank/DDBJ whole genome shotgun (WGS) entry which is preliminary data.</text>
</comment>
<keyword evidence="5 10" id="KW-0067">ATP-binding</keyword>
<dbReference type="AlphaFoldDB" id="A0AAW9RS94"/>
<evidence type="ECO:0000256" key="10">
    <source>
        <dbReference type="HAMAP-Rule" id="MF_02002"/>
    </source>
</evidence>
<comment type="function">
    <text evidence="8 10">Catalyzes the attachment of isoleucine to tRNA(Ile). As IleRS can inadvertently accommodate and process structurally similar amino acids such as valine, to avoid such errors it has two additional distinct tRNA(Ile)-dependent editing activities. One activity is designated as 'pretransfer' editing and involves the hydrolysis of activated Val-AMP. The other activity is designated 'posttransfer' editing and involves deacylation of mischarged Val-tRNA(Ile).</text>
</comment>
<feature type="domain" description="Aminoacyl-tRNA synthetase class Ia" evidence="11">
    <location>
        <begin position="37"/>
        <end position="685"/>
    </location>
</feature>
<dbReference type="SUPFAM" id="SSF52374">
    <property type="entry name" value="Nucleotidylyl transferase"/>
    <property type="match status" value="1"/>
</dbReference>
<name>A0AAW9RS94_9HYPH</name>
<dbReference type="PANTHER" id="PTHR42765:SF1">
    <property type="entry name" value="ISOLEUCINE--TRNA LIGASE, MITOCHONDRIAL"/>
    <property type="match status" value="1"/>
</dbReference>
<keyword evidence="7 10" id="KW-0030">Aminoacyl-tRNA synthetase</keyword>
<keyword evidence="14" id="KW-1185">Reference proteome</keyword>
<dbReference type="FunFam" id="3.40.50.620:FF:000042">
    <property type="entry name" value="Isoleucine--tRNA ligase"/>
    <property type="match status" value="1"/>
</dbReference>
<accession>A0AAW9RS94</accession>
<evidence type="ECO:0000256" key="4">
    <source>
        <dbReference type="ARBA" id="ARBA00022741"/>
    </source>
</evidence>
<dbReference type="InterPro" id="IPR050081">
    <property type="entry name" value="Ile-tRNA_ligase"/>
</dbReference>
<comment type="domain">
    <text evidence="10">IleRS has two distinct active sites: one for aminoacylation and one for editing. The misactivated valine is translocated from the active site to the editing site, which sterically excludes the correctly activated isoleucine. The single editing site contains two valyl binding pockets, one specific for each substrate (Val-AMP or Val-tRNA(Ile)).</text>
</comment>
<dbReference type="GO" id="GO:0000049">
    <property type="term" value="F:tRNA binding"/>
    <property type="evidence" value="ECO:0007669"/>
    <property type="project" value="InterPro"/>
</dbReference>
<comment type="similarity">
    <text evidence="1 10">Belongs to the class-I aminoacyl-tRNA synthetase family. IleS type 1 subfamily.</text>
</comment>
<dbReference type="EMBL" id="JAZHOF010000003">
    <property type="protein sequence ID" value="MEJ8571785.1"/>
    <property type="molecule type" value="Genomic_DNA"/>
</dbReference>
<dbReference type="NCBIfam" id="TIGR00392">
    <property type="entry name" value="ileS"/>
    <property type="match status" value="1"/>
</dbReference>
<evidence type="ECO:0000256" key="2">
    <source>
        <dbReference type="ARBA" id="ARBA00022490"/>
    </source>
</evidence>
<protein>
    <recommendedName>
        <fullName evidence="10">Isoleucine--tRNA ligase</fullName>
        <ecNumber evidence="10">6.1.1.5</ecNumber>
    </recommendedName>
    <alternativeName>
        <fullName evidence="10">Isoleucyl-tRNA synthetase</fullName>
        <shortName evidence="10">IleRS</shortName>
    </alternativeName>
</protein>
<comment type="caution">
    <text evidence="10">Lacks conserved residue(s) required for the propagation of feature annotation.</text>
</comment>
<evidence type="ECO:0000313" key="13">
    <source>
        <dbReference type="EMBL" id="MEJ8571785.1"/>
    </source>
</evidence>
<sequence>MTNGSDTAEKRDYSKTLFLPKTEFPMRAGLPAREPELLDRWDRIDIYKRQREVAKGREKYVLHDGPPYANGNIHIGTGLNKILKDVVTRSHQILGYDSNYVPGWDCHGLPIEWKIEEQYRASGRNKDDVPINEFRQECRQFAQHWIGVQKEEFRRLGVEGDWDNPYTTMSFAAEAQIARELMKFAMNGALYRGSKPVMWSVVEKTALAEAEVEYQDYTSDTIYVKFPIVEGPEAGEASVLIWTTTPWTIPGNRAISFSPRIEYGLYKVVDAPAENWAKPGDLYVLADKLAADVMAAARVETFERVRDIDYSEPKQMVCAHPLKGLAGGYEFQVPLLPGDHVTDDAGTGFVHTAPGHGAEDFEAWTDAKADLEARGIDPTIPYTVDADGFYTKDAPGLEGRRVITDKGDKGDANQAVIEALAAAGMMVARGRLKHQYPHSWRSKKPVIFRNTPQWFISMEDGRGADGLRAKALKAISETRFVPESGQVRLGNMIAERPDWVISRQRAWGVPITVFVHRETGEVIPNANFGESDALGRRIAEAFEAEGADAWFADGARERFLSGLVDDPAEWDKVDDILDVWFDSGSTHSFVLEMRPDLKWPASVYLEGSDQHRGWFHSSLLESCGTRGRAPYDAVVTHGFVMAEDGRKMSKSLGNQVFPQDVIKQSGADILRLWVVTSDYAEDLRIGPGILKTNVESYRKLRNTIRWMLGSLAHYRGEDVAVADMPELERYMLHRLAELDRLVRRSYEDFDYKRISHALFNFATVDLSAFYFDIRKDTLYCDPASSLKRKACLAVLSEIFDRLVIWLSPMLPFTMEEAWLSRYPSDEDSVHLQLAPATPEGWFDERLAGKWRRIRRVRRVVTGALEVERAAKRIGSSLEAAPEIYVSDADLHAAVADIDLAEIAITSQATLIEGDGPSEAYRLEDVSGVAVIPALAGGRKCARSWKVLPEVGSDPDWPDLSPRDAEAMREFEASLAAAE</sequence>
<evidence type="ECO:0000256" key="7">
    <source>
        <dbReference type="ARBA" id="ARBA00023146"/>
    </source>
</evidence>
<organism evidence="13 14">
    <name type="scientific">Microbaculum marinum</name>
    <dbReference type="NCBI Taxonomy" id="1764581"/>
    <lineage>
        <taxon>Bacteria</taxon>
        <taxon>Pseudomonadati</taxon>
        <taxon>Pseudomonadota</taxon>
        <taxon>Alphaproteobacteria</taxon>
        <taxon>Hyphomicrobiales</taxon>
        <taxon>Tepidamorphaceae</taxon>
        <taxon>Microbaculum</taxon>
    </lineage>
</organism>
<reference evidence="13 14" key="1">
    <citation type="submission" date="2024-02" db="EMBL/GenBank/DDBJ databases">
        <title>Genome analysis and characterization of Microbaculum marinisediminis sp. nov., isolated from marine sediment.</title>
        <authorList>
            <person name="Du Z.-J."/>
            <person name="Ye Y.-Q."/>
            <person name="Zhang Z.-R."/>
            <person name="Yuan S.-M."/>
            <person name="Zhang X.-Y."/>
        </authorList>
    </citation>
    <scope>NUCLEOTIDE SEQUENCE [LARGE SCALE GENOMIC DNA]</scope>
    <source>
        <strain evidence="13 14">SDUM1044001</strain>
    </source>
</reference>
<dbReference type="HAMAP" id="MF_02002">
    <property type="entry name" value="Ile_tRNA_synth_type1"/>
    <property type="match status" value="1"/>
</dbReference>
<dbReference type="InterPro" id="IPR013155">
    <property type="entry name" value="M/V/L/I-tRNA-synth_anticd-bd"/>
</dbReference>
<dbReference type="InterPro" id="IPR023585">
    <property type="entry name" value="Ile-tRNA-ligase_type1"/>
</dbReference>
<dbReference type="Proteomes" id="UP001378188">
    <property type="component" value="Unassembled WGS sequence"/>
</dbReference>
<dbReference type="CDD" id="cd07960">
    <property type="entry name" value="Anticodon_Ia_Ile_BEm"/>
    <property type="match status" value="1"/>
</dbReference>
<evidence type="ECO:0000256" key="1">
    <source>
        <dbReference type="ARBA" id="ARBA00006887"/>
    </source>
</evidence>
<dbReference type="InterPro" id="IPR002301">
    <property type="entry name" value="Ile-tRNA-ligase"/>
</dbReference>
<evidence type="ECO:0000313" key="14">
    <source>
        <dbReference type="Proteomes" id="UP001378188"/>
    </source>
</evidence>
<feature type="binding site" evidence="10">
    <location>
        <position position="650"/>
    </location>
    <ligand>
        <name>ATP</name>
        <dbReference type="ChEBI" id="CHEBI:30616"/>
    </ligand>
</feature>
<keyword evidence="2 10" id="KW-0963">Cytoplasm</keyword>
<evidence type="ECO:0000259" key="11">
    <source>
        <dbReference type="Pfam" id="PF00133"/>
    </source>
</evidence>
<dbReference type="RefSeq" id="WP_340329474.1">
    <property type="nucleotide sequence ID" value="NZ_JAZHOF010000003.1"/>
</dbReference>
<evidence type="ECO:0000256" key="5">
    <source>
        <dbReference type="ARBA" id="ARBA00022840"/>
    </source>
</evidence>
<dbReference type="InterPro" id="IPR033708">
    <property type="entry name" value="Anticodon_Ile_BEm"/>
</dbReference>
<feature type="short sequence motif" description="'KMSKS' region" evidence="10">
    <location>
        <begin position="647"/>
        <end position="651"/>
    </location>
</feature>
<dbReference type="Gene3D" id="3.40.50.620">
    <property type="entry name" value="HUPs"/>
    <property type="match status" value="2"/>
</dbReference>
<dbReference type="SUPFAM" id="SSF47323">
    <property type="entry name" value="Anticodon-binding domain of a subclass of class I aminoacyl-tRNA synthetases"/>
    <property type="match status" value="1"/>
</dbReference>
<dbReference type="FunFam" id="3.90.740.10:FF:000022">
    <property type="entry name" value="Isoleucine--tRNA ligase"/>
    <property type="match status" value="1"/>
</dbReference>
<comment type="subunit">
    <text evidence="10">Monomer.</text>
</comment>
<dbReference type="InterPro" id="IPR014729">
    <property type="entry name" value="Rossmann-like_a/b/a_fold"/>
</dbReference>
<evidence type="ECO:0000256" key="3">
    <source>
        <dbReference type="ARBA" id="ARBA00022598"/>
    </source>
</evidence>
<dbReference type="InterPro" id="IPR002300">
    <property type="entry name" value="aa-tRNA-synth_Ia"/>
</dbReference>
<evidence type="ECO:0000256" key="6">
    <source>
        <dbReference type="ARBA" id="ARBA00022917"/>
    </source>
</evidence>
<dbReference type="EC" id="6.1.1.5" evidence="10"/>
<dbReference type="GO" id="GO:0006428">
    <property type="term" value="P:isoleucyl-tRNA aminoacylation"/>
    <property type="evidence" value="ECO:0007669"/>
    <property type="project" value="UniProtKB-UniRule"/>
</dbReference>
<dbReference type="Pfam" id="PF08264">
    <property type="entry name" value="Anticodon_1"/>
    <property type="match status" value="1"/>
</dbReference>